<dbReference type="RefSeq" id="WP_002371978.1">
    <property type="nucleotide sequence ID" value="NZ_GL454415.1"/>
</dbReference>
<dbReference type="PANTHER" id="PTHR30509:SF9">
    <property type="entry name" value="MULTIDRUG RESISTANCE PROTEIN MDTO"/>
    <property type="match status" value="1"/>
</dbReference>
<proteinExistence type="predicted"/>
<dbReference type="Pfam" id="PF06081">
    <property type="entry name" value="ArAE_1"/>
    <property type="match status" value="1"/>
</dbReference>
<name>A0A125W9F3_ENTFL</name>
<dbReference type="InterPro" id="IPR010343">
    <property type="entry name" value="ArAE_1"/>
</dbReference>
<comment type="caution">
    <text evidence="8">The sequence shown here is derived from an EMBL/GenBank/DDBJ whole genome shotgun (WGS) entry which is preliminary data.</text>
</comment>
<protein>
    <recommendedName>
        <fullName evidence="10">FUSC family protein</fullName>
    </recommendedName>
</protein>
<feature type="transmembrane region" description="Helical" evidence="7">
    <location>
        <begin position="85"/>
        <end position="102"/>
    </location>
</feature>
<dbReference type="GO" id="GO:0005886">
    <property type="term" value="C:plasma membrane"/>
    <property type="evidence" value="ECO:0007669"/>
    <property type="project" value="UniProtKB-SubCell"/>
</dbReference>
<feature type="transmembrane region" description="Helical" evidence="7">
    <location>
        <begin position="108"/>
        <end position="126"/>
    </location>
</feature>
<feature type="transmembrane region" description="Helical" evidence="7">
    <location>
        <begin position="60"/>
        <end position="76"/>
    </location>
</feature>
<organism evidence="8 9">
    <name type="scientific">Enterococcus faecalis TX4248</name>
    <dbReference type="NCBI Taxonomy" id="749495"/>
    <lineage>
        <taxon>Bacteria</taxon>
        <taxon>Bacillati</taxon>
        <taxon>Bacillota</taxon>
        <taxon>Bacilli</taxon>
        <taxon>Lactobacillales</taxon>
        <taxon>Enterococcaceae</taxon>
        <taxon>Enterococcus</taxon>
    </lineage>
</organism>
<comment type="subcellular location">
    <subcellularLocation>
        <location evidence="1">Cell membrane</location>
        <topology evidence="1">Multi-pass membrane protein</topology>
    </subcellularLocation>
</comment>
<gene>
    <name evidence="8" type="ORF">HMPREF9498_00402</name>
</gene>
<evidence type="ECO:0008006" key="10">
    <source>
        <dbReference type="Google" id="ProtNLM"/>
    </source>
</evidence>
<keyword evidence="2" id="KW-1003">Cell membrane</keyword>
<dbReference type="HOGENOM" id="CLU_093455_0_1_9"/>
<dbReference type="AlphaFoldDB" id="A0A125W9F3"/>
<evidence type="ECO:0000256" key="7">
    <source>
        <dbReference type="SAM" id="Phobius"/>
    </source>
</evidence>
<evidence type="ECO:0000256" key="5">
    <source>
        <dbReference type="ARBA" id="ARBA00023136"/>
    </source>
</evidence>
<keyword evidence="4 7" id="KW-1133">Transmembrane helix</keyword>
<dbReference type="Proteomes" id="UP000004846">
    <property type="component" value="Unassembled WGS sequence"/>
</dbReference>
<reference evidence="8 9" key="1">
    <citation type="submission" date="2010-07" db="EMBL/GenBank/DDBJ databases">
        <authorList>
            <person name="Sid Ahmed O."/>
        </authorList>
    </citation>
    <scope>NUCLEOTIDE SEQUENCE [LARGE SCALE GENOMIC DNA]</scope>
    <source>
        <strain evidence="8 9">TX4248</strain>
    </source>
</reference>
<accession>A0A125W9F3</accession>
<keyword evidence="3 7" id="KW-0812">Transmembrane</keyword>
<evidence type="ECO:0000256" key="4">
    <source>
        <dbReference type="ARBA" id="ARBA00022989"/>
    </source>
</evidence>
<evidence type="ECO:0000256" key="2">
    <source>
        <dbReference type="ARBA" id="ARBA00022475"/>
    </source>
</evidence>
<evidence type="ECO:0000256" key="3">
    <source>
        <dbReference type="ARBA" id="ARBA00022692"/>
    </source>
</evidence>
<keyword evidence="6" id="KW-0175">Coiled coil</keyword>
<evidence type="ECO:0000256" key="6">
    <source>
        <dbReference type="SAM" id="Coils"/>
    </source>
</evidence>
<sequence length="203" mass="22495">MIVGRFRLGMRTLKTAIAVMLCILLFQFFHRGSPMIACLAAVFSLRQDLNTSLSFGKSRIIGNTLGGFLALLYVLAQDYFPNQHLVELLLLPLLVIIVIVVSDGINNNAGIISATATLLMISLSIPQSDSFQYAMERVLDTFIGTFIAIGLNVFLQPKPAEEAHEISEDLAELEKKEKELEALRQQVQARIDAEENTDDKANK</sequence>
<evidence type="ECO:0000256" key="1">
    <source>
        <dbReference type="ARBA" id="ARBA00004651"/>
    </source>
</evidence>
<keyword evidence="5 7" id="KW-0472">Membrane</keyword>
<dbReference type="EMBL" id="AEBR01000009">
    <property type="protein sequence ID" value="EFM83950.1"/>
    <property type="molecule type" value="Genomic_DNA"/>
</dbReference>
<dbReference type="PANTHER" id="PTHR30509">
    <property type="entry name" value="P-HYDROXYBENZOIC ACID EFFLUX PUMP SUBUNIT-RELATED"/>
    <property type="match status" value="1"/>
</dbReference>
<feature type="coiled-coil region" evidence="6">
    <location>
        <begin position="163"/>
        <end position="197"/>
    </location>
</feature>
<evidence type="ECO:0000313" key="8">
    <source>
        <dbReference type="EMBL" id="EFM83950.1"/>
    </source>
</evidence>
<evidence type="ECO:0000313" key="9">
    <source>
        <dbReference type="Proteomes" id="UP000004846"/>
    </source>
</evidence>